<dbReference type="PANTHER" id="PTHR46797:SF1">
    <property type="entry name" value="METHYLPHOSPHONATE SYNTHASE"/>
    <property type="match status" value="1"/>
</dbReference>
<dbReference type="EMBL" id="JAMDNP010000050">
    <property type="protein sequence ID" value="MCY9763222.1"/>
    <property type="molecule type" value="Genomic_DNA"/>
</dbReference>
<accession>A0ABT4H2L2</accession>
<name>A0ABT4H2L2_PAEAL</name>
<protein>
    <submittedName>
        <fullName evidence="3">Helix-turn-helix domain-containing protein</fullName>
    </submittedName>
</protein>
<evidence type="ECO:0000313" key="4">
    <source>
        <dbReference type="Proteomes" id="UP001527181"/>
    </source>
</evidence>
<keyword evidence="4" id="KW-1185">Reference proteome</keyword>
<dbReference type="InterPro" id="IPR001387">
    <property type="entry name" value="Cro/C1-type_HTH"/>
</dbReference>
<dbReference type="SUPFAM" id="SSF47413">
    <property type="entry name" value="lambda repressor-like DNA-binding domains"/>
    <property type="match status" value="1"/>
</dbReference>
<dbReference type="PROSITE" id="PS50943">
    <property type="entry name" value="HTH_CROC1"/>
    <property type="match status" value="1"/>
</dbReference>
<dbReference type="InterPro" id="IPR050807">
    <property type="entry name" value="TransReg_Diox_bact_type"/>
</dbReference>
<feature type="domain" description="HTH cro/C1-type" evidence="2">
    <location>
        <begin position="7"/>
        <end position="61"/>
    </location>
</feature>
<keyword evidence="1" id="KW-0238">DNA-binding</keyword>
<dbReference type="RefSeq" id="WP_268600165.1">
    <property type="nucleotide sequence ID" value="NZ_JAMDNP010000050.1"/>
</dbReference>
<evidence type="ECO:0000259" key="2">
    <source>
        <dbReference type="PROSITE" id="PS50943"/>
    </source>
</evidence>
<dbReference type="CDD" id="cd00093">
    <property type="entry name" value="HTH_XRE"/>
    <property type="match status" value="1"/>
</dbReference>
<proteinExistence type="predicted"/>
<sequence>MKIGHKVRTIRKDAGWSTEELAARASVSKSTVNDIERDSRSTTLNSLEKVCNALGVSVIDVLPAECITGKYSLTEHEKQLLELFYSMTTEQRNDLIKFLSGILK</sequence>
<dbReference type="Proteomes" id="UP001527181">
    <property type="component" value="Unassembled WGS sequence"/>
</dbReference>
<organism evidence="3 4">
    <name type="scientific">Paenibacillus alvei</name>
    <name type="common">Bacillus alvei</name>
    <dbReference type="NCBI Taxonomy" id="44250"/>
    <lineage>
        <taxon>Bacteria</taxon>
        <taxon>Bacillati</taxon>
        <taxon>Bacillota</taxon>
        <taxon>Bacilli</taxon>
        <taxon>Bacillales</taxon>
        <taxon>Paenibacillaceae</taxon>
        <taxon>Paenibacillus</taxon>
    </lineage>
</organism>
<gene>
    <name evidence="3" type="ORF">M5X12_22060</name>
</gene>
<comment type="caution">
    <text evidence="3">The sequence shown here is derived from an EMBL/GenBank/DDBJ whole genome shotgun (WGS) entry which is preliminary data.</text>
</comment>
<dbReference type="Gene3D" id="1.10.260.40">
    <property type="entry name" value="lambda repressor-like DNA-binding domains"/>
    <property type="match status" value="1"/>
</dbReference>
<dbReference type="PANTHER" id="PTHR46797">
    <property type="entry name" value="HTH-TYPE TRANSCRIPTIONAL REGULATOR"/>
    <property type="match status" value="1"/>
</dbReference>
<reference evidence="3 4" key="1">
    <citation type="submission" date="2022-05" db="EMBL/GenBank/DDBJ databases">
        <title>Genome Sequencing of Bee-Associated Microbes.</title>
        <authorList>
            <person name="Dunlap C."/>
        </authorList>
    </citation>
    <scope>NUCLEOTIDE SEQUENCE [LARGE SCALE GENOMIC DNA]</scope>
    <source>
        <strain evidence="3 4">NRRL B-04010</strain>
    </source>
</reference>
<dbReference type="InterPro" id="IPR010982">
    <property type="entry name" value="Lambda_DNA-bd_dom_sf"/>
</dbReference>
<dbReference type="SMART" id="SM00530">
    <property type="entry name" value="HTH_XRE"/>
    <property type="match status" value="1"/>
</dbReference>
<evidence type="ECO:0000313" key="3">
    <source>
        <dbReference type="EMBL" id="MCY9763222.1"/>
    </source>
</evidence>
<dbReference type="Pfam" id="PF01381">
    <property type="entry name" value="HTH_3"/>
    <property type="match status" value="1"/>
</dbReference>
<evidence type="ECO:0000256" key="1">
    <source>
        <dbReference type="ARBA" id="ARBA00023125"/>
    </source>
</evidence>